<dbReference type="AlphaFoldDB" id="A0A9D5CY35"/>
<dbReference type="OrthoDB" id="784365at2759"/>
<comment type="caution">
    <text evidence="1">The sequence shown here is derived from an EMBL/GenBank/DDBJ whole genome shotgun (WGS) entry which is preliminary data.</text>
</comment>
<dbReference type="Proteomes" id="UP001085076">
    <property type="component" value="Miscellaneous, Linkage group lg02"/>
</dbReference>
<protein>
    <submittedName>
        <fullName evidence="1">Uncharacterized protein</fullName>
    </submittedName>
</protein>
<sequence>MATEEERQRLIPAPRRSSILRVLAGRRIPWKRRKASSVQLGKRRVWWRRGGRLLFGVLRRIKLRFLVSKYQRVVKKLSDMYSWMLKDLAEGSAAMDAVQARILMETYFAIPIMPVSLTRTGRKRLDLVMIGGVLMSISQRFIVLL</sequence>
<dbReference type="PANTHER" id="PTHR34788">
    <property type="entry name" value="F15I1.22"/>
    <property type="match status" value="1"/>
</dbReference>
<name>A0A9D5CY35_9LILI</name>
<accession>A0A9D5CY35</accession>
<evidence type="ECO:0000313" key="1">
    <source>
        <dbReference type="EMBL" id="KAJ0981112.1"/>
    </source>
</evidence>
<organism evidence="1 2">
    <name type="scientific">Dioscorea zingiberensis</name>
    <dbReference type="NCBI Taxonomy" id="325984"/>
    <lineage>
        <taxon>Eukaryota</taxon>
        <taxon>Viridiplantae</taxon>
        <taxon>Streptophyta</taxon>
        <taxon>Embryophyta</taxon>
        <taxon>Tracheophyta</taxon>
        <taxon>Spermatophyta</taxon>
        <taxon>Magnoliopsida</taxon>
        <taxon>Liliopsida</taxon>
        <taxon>Dioscoreales</taxon>
        <taxon>Dioscoreaceae</taxon>
        <taxon>Dioscorea</taxon>
    </lineage>
</organism>
<dbReference type="EMBL" id="JAGGNH010000002">
    <property type="protein sequence ID" value="KAJ0981112.1"/>
    <property type="molecule type" value="Genomic_DNA"/>
</dbReference>
<reference evidence="1" key="1">
    <citation type="submission" date="2021-03" db="EMBL/GenBank/DDBJ databases">
        <authorList>
            <person name="Li Z."/>
            <person name="Yang C."/>
        </authorList>
    </citation>
    <scope>NUCLEOTIDE SEQUENCE</scope>
    <source>
        <strain evidence="1">Dzin_1.0</strain>
        <tissue evidence="1">Leaf</tissue>
    </source>
</reference>
<gene>
    <name evidence="1" type="ORF">J5N97_009367</name>
</gene>
<proteinExistence type="predicted"/>
<evidence type="ECO:0000313" key="2">
    <source>
        <dbReference type="Proteomes" id="UP001085076"/>
    </source>
</evidence>
<dbReference type="PANTHER" id="PTHR34788:SF4">
    <property type="entry name" value="F15I1.22"/>
    <property type="match status" value="1"/>
</dbReference>
<keyword evidence="2" id="KW-1185">Reference proteome</keyword>
<reference evidence="1" key="2">
    <citation type="journal article" date="2022" name="Hortic Res">
        <title>The genome of Dioscorea zingiberensis sheds light on the biosynthesis, origin and evolution of the medicinally important diosgenin saponins.</title>
        <authorList>
            <person name="Li Y."/>
            <person name="Tan C."/>
            <person name="Li Z."/>
            <person name="Guo J."/>
            <person name="Li S."/>
            <person name="Chen X."/>
            <person name="Wang C."/>
            <person name="Dai X."/>
            <person name="Yang H."/>
            <person name="Song W."/>
            <person name="Hou L."/>
            <person name="Xu J."/>
            <person name="Tong Z."/>
            <person name="Xu A."/>
            <person name="Yuan X."/>
            <person name="Wang W."/>
            <person name="Yang Q."/>
            <person name="Chen L."/>
            <person name="Sun Z."/>
            <person name="Wang K."/>
            <person name="Pan B."/>
            <person name="Chen J."/>
            <person name="Bao Y."/>
            <person name="Liu F."/>
            <person name="Qi X."/>
            <person name="Gang D.R."/>
            <person name="Wen J."/>
            <person name="Li J."/>
        </authorList>
    </citation>
    <scope>NUCLEOTIDE SEQUENCE</scope>
    <source>
        <strain evidence="1">Dzin_1.0</strain>
    </source>
</reference>